<keyword evidence="7" id="KW-1133">Transmembrane helix</keyword>
<sequence length="221" mass="23472">MKNSRNETPKTGEKGLSRRGFLLTAGRAAGGFAAGLVYLKSTGSLAFAARPGGDEAQLPGPMYELRFDTAKCAGCAYCEIACAQFHEGHADPTSHRNSFTMKPVLDFIGVSALSANAPGWPQPLARATFAEFSENEFCRQCESPECLDACPENAIFVDPKTGARVVDEKKCVGCGTCAEACQYGMIHVSEATGTAIKCDLCGGDPQCVAWCPTQAITFHKL</sequence>
<feature type="domain" description="4Fe-4S ferredoxin-type" evidence="8">
    <location>
        <begin position="63"/>
        <end position="93"/>
    </location>
</feature>
<dbReference type="EMBL" id="JAATJA010000002">
    <property type="protein sequence ID" value="NJB68444.1"/>
    <property type="molecule type" value="Genomic_DNA"/>
</dbReference>
<dbReference type="RefSeq" id="WP_167941511.1">
    <property type="nucleotide sequence ID" value="NZ_JAATJA010000002.1"/>
</dbReference>
<dbReference type="PROSITE" id="PS51379">
    <property type="entry name" value="4FE4S_FER_2"/>
    <property type="match status" value="3"/>
</dbReference>
<keyword evidence="3" id="KW-0479">Metal-binding</keyword>
<dbReference type="InterPro" id="IPR017896">
    <property type="entry name" value="4Fe4S_Fe-S-bd"/>
</dbReference>
<protein>
    <submittedName>
        <fullName evidence="9">Fe-S-cluster-containing dehydrogenase component</fullName>
    </submittedName>
</protein>
<evidence type="ECO:0000313" key="10">
    <source>
        <dbReference type="Proteomes" id="UP000580856"/>
    </source>
</evidence>
<comment type="caution">
    <text evidence="9">The sequence shown here is derived from an EMBL/GenBank/DDBJ whole genome shotgun (WGS) entry which is preliminary data.</text>
</comment>
<evidence type="ECO:0000256" key="1">
    <source>
        <dbReference type="ARBA" id="ARBA00022448"/>
    </source>
</evidence>
<dbReference type="Pfam" id="PF13247">
    <property type="entry name" value="Fer4_11"/>
    <property type="match status" value="1"/>
</dbReference>
<keyword evidence="1" id="KW-0813">Transport</keyword>
<feature type="domain" description="4Fe-4S ferredoxin-type" evidence="8">
    <location>
        <begin position="128"/>
        <end position="160"/>
    </location>
</feature>
<evidence type="ECO:0000256" key="3">
    <source>
        <dbReference type="ARBA" id="ARBA00022723"/>
    </source>
</evidence>
<dbReference type="PANTHER" id="PTHR42859:SF10">
    <property type="entry name" value="DIMETHYLSULFOXIDE REDUCTASE CHAIN B"/>
    <property type="match status" value="1"/>
</dbReference>
<dbReference type="GO" id="GO:0046872">
    <property type="term" value="F:metal ion binding"/>
    <property type="evidence" value="ECO:0007669"/>
    <property type="project" value="UniProtKB-KW"/>
</dbReference>
<name>A0A846QTE0_9BACT</name>
<dbReference type="Proteomes" id="UP000580856">
    <property type="component" value="Unassembled WGS sequence"/>
</dbReference>
<keyword evidence="2" id="KW-0004">4Fe-4S</keyword>
<evidence type="ECO:0000256" key="4">
    <source>
        <dbReference type="ARBA" id="ARBA00022982"/>
    </source>
</evidence>
<keyword evidence="10" id="KW-1185">Reference proteome</keyword>
<reference evidence="9 10" key="1">
    <citation type="submission" date="2020-03" db="EMBL/GenBank/DDBJ databases">
        <title>Genomic Encyclopedia of Type Strains, Phase IV (KMG-IV): sequencing the most valuable type-strain genomes for metagenomic binning, comparative biology and taxonomic classification.</title>
        <authorList>
            <person name="Goeker M."/>
        </authorList>
    </citation>
    <scope>NUCLEOTIDE SEQUENCE [LARGE SCALE GENOMIC DNA]</scope>
    <source>
        <strain evidence="9 10">DSM 24233</strain>
    </source>
</reference>
<proteinExistence type="predicted"/>
<keyword evidence="7" id="KW-0812">Transmembrane</keyword>
<dbReference type="PANTHER" id="PTHR42859">
    <property type="entry name" value="OXIDOREDUCTASE"/>
    <property type="match status" value="1"/>
</dbReference>
<dbReference type="PROSITE" id="PS51318">
    <property type="entry name" value="TAT"/>
    <property type="match status" value="1"/>
</dbReference>
<dbReference type="GO" id="GO:0051539">
    <property type="term" value="F:4 iron, 4 sulfur cluster binding"/>
    <property type="evidence" value="ECO:0007669"/>
    <property type="project" value="UniProtKB-KW"/>
</dbReference>
<keyword evidence="4" id="KW-0249">Electron transport</keyword>
<feature type="domain" description="4Fe-4S ferredoxin-type" evidence="8">
    <location>
        <begin position="162"/>
        <end position="191"/>
    </location>
</feature>
<organism evidence="9 10">
    <name type="scientific">Desulfobaculum xiamenense</name>
    <dbReference type="NCBI Taxonomy" id="995050"/>
    <lineage>
        <taxon>Bacteria</taxon>
        <taxon>Pseudomonadati</taxon>
        <taxon>Thermodesulfobacteriota</taxon>
        <taxon>Desulfovibrionia</taxon>
        <taxon>Desulfovibrionales</taxon>
        <taxon>Desulfovibrionaceae</taxon>
        <taxon>Desulfobaculum</taxon>
    </lineage>
</organism>
<keyword evidence="7" id="KW-0472">Membrane</keyword>
<evidence type="ECO:0000256" key="6">
    <source>
        <dbReference type="ARBA" id="ARBA00023014"/>
    </source>
</evidence>
<keyword evidence="6" id="KW-0411">Iron-sulfur</keyword>
<dbReference type="InterPro" id="IPR050294">
    <property type="entry name" value="RnfB_subfamily"/>
</dbReference>
<dbReference type="AlphaFoldDB" id="A0A846QTE0"/>
<feature type="transmembrane region" description="Helical" evidence="7">
    <location>
        <begin position="21"/>
        <end position="39"/>
    </location>
</feature>
<dbReference type="CDD" id="cd10550">
    <property type="entry name" value="DMSOR_beta_like"/>
    <property type="match status" value="1"/>
</dbReference>
<evidence type="ECO:0000256" key="5">
    <source>
        <dbReference type="ARBA" id="ARBA00023004"/>
    </source>
</evidence>
<dbReference type="InterPro" id="IPR006311">
    <property type="entry name" value="TAT_signal"/>
</dbReference>
<accession>A0A846QTE0</accession>
<dbReference type="SUPFAM" id="SSF54862">
    <property type="entry name" value="4Fe-4S ferredoxins"/>
    <property type="match status" value="1"/>
</dbReference>
<evidence type="ECO:0000256" key="7">
    <source>
        <dbReference type="SAM" id="Phobius"/>
    </source>
</evidence>
<evidence type="ECO:0000256" key="2">
    <source>
        <dbReference type="ARBA" id="ARBA00022485"/>
    </source>
</evidence>
<keyword evidence="5" id="KW-0408">Iron</keyword>
<evidence type="ECO:0000313" key="9">
    <source>
        <dbReference type="EMBL" id="NJB68444.1"/>
    </source>
</evidence>
<dbReference type="Gene3D" id="3.30.70.20">
    <property type="match status" value="2"/>
</dbReference>
<gene>
    <name evidence="9" type="ORF">GGQ74_002117</name>
</gene>
<evidence type="ECO:0000259" key="8">
    <source>
        <dbReference type="PROSITE" id="PS51379"/>
    </source>
</evidence>